<name>X1J099_9ZZZZ</name>
<protein>
    <submittedName>
        <fullName evidence="1">Uncharacterized protein</fullName>
    </submittedName>
</protein>
<accession>X1J099</accession>
<gene>
    <name evidence="1" type="ORF">S03H2_41664</name>
</gene>
<feature type="non-terminal residue" evidence="1">
    <location>
        <position position="273"/>
    </location>
</feature>
<comment type="caution">
    <text evidence="1">The sequence shown here is derived from an EMBL/GenBank/DDBJ whole genome shotgun (WGS) entry which is preliminary data.</text>
</comment>
<organism evidence="1">
    <name type="scientific">marine sediment metagenome</name>
    <dbReference type="NCBI Taxonomy" id="412755"/>
    <lineage>
        <taxon>unclassified sequences</taxon>
        <taxon>metagenomes</taxon>
        <taxon>ecological metagenomes</taxon>
    </lineage>
</organism>
<proteinExistence type="predicted"/>
<evidence type="ECO:0000313" key="1">
    <source>
        <dbReference type="EMBL" id="GAH71764.1"/>
    </source>
</evidence>
<reference evidence="1" key="1">
    <citation type="journal article" date="2014" name="Front. Microbiol.">
        <title>High frequency of phylogenetically diverse reductive dehalogenase-homologous genes in deep subseafloor sedimentary metagenomes.</title>
        <authorList>
            <person name="Kawai M."/>
            <person name="Futagami T."/>
            <person name="Toyoda A."/>
            <person name="Takaki Y."/>
            <person name="Nishi S."/>
            <person name="Hori S."/>
            <person name="Arai W."/>
            <person name="Tsubouchi T."/>
            <person name="Morono Y."/>
            <person name="Uchiyama I."/>
            <person name="Ito T."/>
            <person name="Fujiyama A."/>
            <person name="Inagaki F."/>
            <person name="Takami H."/>
        </authorList>
    </citation>
    <scope>NUCLEOTIDE SEQUENCE</scope>
    <source>
        <strain evidence="1">Expedition CK06-06</strain>
    </source>
</reference>
<sequence length="273" mass="29530">VENARSGGTFEAVAYEGKLDLRLCPTARFRYNLDPRAKLDIYARVDGRDYHLGFTALEETPDSSQPLGRVEGARADGRWHRARVRLLERLRDAGIEARRLDRLAFAARSRRGYLRAGLGGNPAGATLRVDDFSFPLHGSAGGMDLRLSEGRDYAALDAGGKVLRWGRAKGRLTLAPLARKGALRFGAESYAFRFDVEAPAMVRVVPTEGGLIGDEEVAFTVEEAGSGLDPSSVRVECGGRALTLGKGIEGDDASARGGTSRTFRFELARLGGF</sequence>
<dbReference type="EMBL" id="BARU01025890">
    <property type="protein sequence ID" value="GAH71764.1"/>
    <property type="molecule type" value="Genomic_DNA"/>
</dbReference>
<dbReference type="AlphaFoldDB" id="X1J099"/>
<feature type="non-terminal residue" evidence="1">
    <location>
        <position position="1"/>
    </location>
</feature>